<sequence>MASVEGVRHSMTVAITRHAARRSRRATVAVAAVLLLCVPVIGGCSAEDRPRRVPSGFTSYRGDGYAFAYPQGWTVRRDKDRLGHPMVLVDGPQIRPGVSQGQIRVSTERPARLSFGDQLGQYRALSAITGRRVRVDRAVKVAGAERAHRFEGLYTIGVDAGETSQMEVIDLYVRTEDGAHLDFVVRAPEGGIAATRLSEALMSLRVTEGGG</sequence>
<reference evidence="1 2" key="1">
    <citation type="submission" date="2020-06" db="EMBL/GenBank/DDBJ databases">
        <title>Actinomadura xiongansis sp. nov., isolated from soil of Baiyangdian.</title>
        <authorList>
            <person name="Zhang X."/>
        </authorList>
    </citation>
    <scope>NUCLEOTIDE SEQUENCE [LARGE SCALE GENOMIC DNA]</scope>
    <source>
        <strain evidence="1 2">HBUM206468</strain>
    </source>
</reference>
<evidence type="ECO:0000313" key="2">
    <source>
        <dbReference type="Proteomes" id="UP000805614"/>
    </source>
</evidence>
<evidence type="ECO:0008006" key="3">
    <source>
        <dbReference type="Google" id="ProtNLM"/>
    </source>
</evidence>
<accession>A0ABR7LQD0</accession>
<keyword evidence="2" id="KW-1185">Reference proteome</keyword>
<dbReference type="Proteomes" id="UP000805614">
    <property type="component" value="Unassembled WGS sequence"/>
</dbReference>
<dbReference type="EMBL" id="JABVEC010000011">
    <property type="protein sequence ID" value="MBC6467062.1"/>
    <property type="molecule type" value="Genomic_DNA"/>
</dbReference>
<evidence type="ECO:0000313" key="1">
    <source>
        <dbReference type="EMBL" id="MBC6467062.1"/>
    </source>
</evidence>
<comment type="caution">
    <text evidence="1">The sequence shown here is derived from an EMBL/GenBank/DDBJ whole genome shotgun (WGS) entry which is preliminary data.</text>
</comment>
<gene>
    <name evidence="1" type="ORF">HKK74_16350</name>
</gene>
<dbReference type="RefSeq" id="WP_187244078.1">
    <property type="nucleotide sequence ID" value="NZ_BAAAOK010000004.1"/>
</dbReference>
<organism evidence="1 2">
    <name type="scientific">Actinomadura alba</name>
    <dbReference type="NCBI Taxonomy" id="406431"/>
    <lineage>
        <taxon>Bacteria</taxon>
        <taxon>Bacillati</taxon>
        <taxon>Actinomycetota</taxon>
        <taxon>Actinomycetes</taxon>
        <taxon>Streptosporangiales</taxon>
        <taxon>Thermomonosporaceae</taxon>
        <taxon>Actinomadura</taxon>
    </lineage>
</organism>
<name>A0ABR7LQD0_9ACTN</name>
<proteinExistence type="predicted"/>
<protein>
    <recommendedName>
        <fullName evidence="3">Lipoprotein</fullName>
    </recommendedName>
</protein>